<dbReference type="SUPFAM" id="SSF51197">
    <property type="entry name" value="Clavaminate synthase-like"/>
    <property type="match status" value="1"/>
</dbReference>
<keyword evidence="3" id="KW-1185">Reference proteome</keyword>
<dbReference type="Gene3D" id="2.60.120.650">
    <property type="entry name" value="Cupin"/>
    <property type="match status" value="1"/>
</dbReference>
<evidence type="ECO:0000313" key="3">
    <source>
        <dbReference type="Proteomes" id="UP001501523"/>
    </source>
</evidence>
<protein>
    <recommendedName>
        <fullName evidence="1">JmjC domain-containing protein</fullName>
    </recommendedName>
</protein>
<sequence>MSAHATRLVDVDWSAFDPWRIQAVQHRLMEHPLLQPDQLIELGKRLEIDGRVRTHSNEAVAGTPFNTAPRLHPNRKSAAETLQQIRDAKAWMSLLNVQSDPTYRTLVDEVLDELKVGVDRSDPGMCYRGGWIFVTSPNTVTPFHFDKEHNFILQIRGRKTLYVWDHRDTVAASEQARDRFHARHERDLLVWRDELRERAHVFHLEPGQGAYMPSTSPHMVENGSEPSITVSFTYYTDATRRDSLLHKAHDRMRSLGITPPPVGQNKGLDALVHGGWRFASNSAQLARHLAGRTIRPDSAPYAFADVY</sequence>
<dbReference type="PANTHER" id="PTHR12461:SF105">
    <property type="entry name" value="HYPOXIA-INDUCIBLE FACTOR 1-ALPHA INHIBITOR"/>
    <property type="match status" value="1"/>
</dbReference>
<reference evidence="3" key="1">
    <citation type="journal article" date="2019" name="Int. J. Syst. Evol. Microbiol.">
        <title>The Global Catalogue of Microorganisms (GCM) 10K type strain sequencing project: providing services to taxonomists for standard genome sequencing and annotation.</title>
        <authorList>
            <consortium name="The Broad Institute Genomics Platform"/>
            <consortium name="The Broad Institute Genome Sequencing Center for Infectious Disease"/>
            <person name="Wu L."/>
            <person name="Ma J."/>
        </authorList>
    </citation>
    <scope>NUCLEOTIDE SEQUENCE [LARGE SCALE GENOMIC DNA]</scope>
    <source>
        <strain evidence="3">JCM 15421</strain>
    </source>
</reference>
<organism evidence="2 3">
    <name type="scientific">Dokdonella soli</name>
    <dbReference type="NCBI Taxonomy" id="529810"/>
    <lineage>
        <taxon>Bacteria</taxon>
        <taxon>Pseudomonadati</taxon>
        <taxon>Pseudomonadota</taxon>
        <taxon>Gammaproteobacteria</taxon>
        <taxon>Lysobacterales</taxon>
        <taxon>Rhodanobacteraceae</taxon>
        <taxon>Dokdonella</taxon>
    </lineage>
</organism>
<dbReference type="EMBL" id="BAAAEU010000015">
    <property type="protein sequence ID" value="GAA0717925.1"/>
    <property type="molecule type" value="Genomic_DNA"/>
</dbReference>
<comment type="caution">
    <text evidence="2">The sequence shown here is derived from an EMBL/GenBank/DDBJ whole genome shotgun (WGS) entry which is preliminary data.</text>
</comment>
<dbReference type="Proteomes" id="UP001501523">
    <property type="component" value="Unassembled WGS sequence"/>
</dbReference>
<dbReference type="PROSITE" id="PS51184">
    <property type="entry name" value="JMJC"/>
    <property type="match status" value="1"/>
</dbReference>
<gene>
    <name evidence="2" type="ORF">GCM10009105_25350</name>
</gene>
<accession>A0ABP3TU26</accession>
<evidence type="ECO:0000259" key="1">
    <source>
        <dbReference type="PROSITE" id="PS51184"/>
    </source>
</evidence>
<evidence type="ECO:0000313" key="2">
    <source>
        <dbReference type="EMBL" id="GAA0717925.1"/>
    </source>
</evidence>
<dbReference type="InterPro" id="IPR041667">
    <property type="entry name" value="Cupin_8"/>
</dbReference>
<feature type="domain" description="JmjC" evidence="1">
    <location>
        <begin position="96"/>
        <end position="251"/>
    </location>
</feature>
<dbReference type="PANTHER" id="PTHR12461">
    <property type="entry name" value="HYPOXIA-INDUCIBLE FACTOR 1 ALPHA INHIBITOR-RELATED"/>
    <property type="match status" value="1"/>
</dbReference>
<dbReference type="Pfam" id="PF13621">
    <property type="entry name" value="Cupin_8"/>
    <property type="match status" value="1"/>
</dbReference>
<dbReference type="RefSeq" id="WP_343791668.1">
    <property type="nucleotide sequence ID" value="NZ_BAAAEU010000015.1"/>
</dbReference>
<dbReference type="InterPro" id="IPR003347">
    <property type="entry name" value="JmjC_dom"/>
</dbReference>
<proteinExistence type="predicted"/>
<name>A0ABP3TU26_9GAMM</name>